<protein>
    <submittedName>
        <fullName evidence="2">EAL domain-containing protein</fullName>
    </submittedName>
</protein>
<dbReference type="Gene3D" id="3.20.20.450">
    <property type="entry name" value="EAL domain"/>
    <property type="match status" value="1"/>
</dbReference>
<dbReference type="Pfam" id="PF00563">
    <property type="entry name" value="EAL"/>
    <property type="match status" value="1"/>
</dbReference>
<name>A0ABV7WLQ4_9MICO</name>
<dbReference type="Proteomes" id="UP001595685">
    <property type="component" value="Unassembled WGS sequence"/>
</dbReference>
<reference evidence="3" key="1">
    <citation type="journal article" date="2019" name="Int. J. Syst. Evol. Microbiol.">
        <title>The Global Catalogue of Microorganisms (GCM) 10K type strain sequencing project: providing services to taxonomists for standard genome sequencing and annotation.</title>
        <authorList>
            <consortium name="The Broad Institute Genomics Platform"/>
            <consortium name="The Broad Institute Genome Sequencing Center for Infectious Disease"/>
            <person name="Wu L."/>
            <person name="Ma J."/>
        </authorList>
    </citation>
    <scope>NUCLEOTIDE SEQUENCE [LARGE SCALE GENOMIC DNA]</scope>
    <source>
        <strain evidence="3">NCAIM B.02333</strain>
    </source>
</reference>
<sequence>MAVSGDVGGLQELAAEAAVRLVVDEPGLLEVVAQPIVDLTDGRPAGFELLARVPAEWQVPPDRLFGAARRLGLSSQVQAAVNGLAIDLLARVPDGCFLTVNLDPTDLAEADVVAPFLDLDVLTPLVVEVTESVWPEQSGPAEDALDALRRRGALLAVDDVGAGFAGLTQISRLRPEMVKLDQALVADLGTDPAAELVVDALGRLCGQLDAWVVAEGIERADQLAVLVRLGVPLGQGFLLGRGEQPWPAVHATEHVLALTSPHEEAHDDVVVGSLLLDAGAAGWERDATGAFRLPVDGRWHRAMTMSPGTRVTDALLRAVARAPEDRWFPVLVTDPTGTPLGQVSVETMVTAALGAPLPRAAPVETFQPSDPGSGGTAD</sequence>
<dbReference type="PANTHER" id="PTHR33121:SF70">
    <property type="entry name" value="SIGNALING PROTEIN YKOW"/>
    <property type="match status" value="1"/>
</dbReference>
<dbReference type="InterPro" id="IPR050706">
    <property type="entry name" value="Cyclic-di-GMP_PDE-like"/>
</dbReference>
<keyword evidence="3" id="KW-1185">Reference proteome</keyword>
<proteinExistence type="predicted"/>
<organism evidence="2 3">
    <name type="scientific">Aquipuribacter hungaricus</name>
    <dbReference type="NCBI Taxonomy" id="545624"/>
    <lineage>
        <taxon>Bacteria</taxon>
        <taxon>Bacillati</taxon>
        <taxon>Actinomycetota</taxon>
        <taxon>Actinomycetes</taxon>
        <taxon>Micrococcales</taxon>
        <taxon>Intrasporangiaceae</taxon>
        <taxon>Aquipuribacter</taxon>
    </lineage>
</organism>
<dbReference type="InterPro" id="IPR001633">
    <property type="entry name" value="EAL_dom"/>
</dbReference>
<dbReference type="CDD" id="cd01948">
    <property type="entry name" value="EAL"/>
    <property type="match status" value="1"/>
</dbReference>
<comment type="caution">
    <text evidence="2">The sequence shown here is derived from an EMBL/GenBank/DDBJ whole genome shotgun (WGS) entry which is preliminary data.</text>
</comment>
<accession>A0ABV7WLQ4</accession>
<gene>
    <name evidence="2" type="ORF">ACFOLH_16020</name>
</gene>
<evidence type="ECO:0000313" key="2">
    <source>
        <dbReference type="EMBL" id="MFC3689857.1"/>
    </source>
</evidence>
<dbReference type="InterPro" id="IPR035919">
    <property type="entry name" value="EAL_sf"/>
</dbReference>
<dbReference type="PROSITE" id="PS50883">
    <property type="entry name" value="EAL"/>
    <property type="match status" value="1"/>
</dbReference>
<feature type="domain" description="EAL" evidence="1">
    <location>
        <begin position="12"/>
        <end position="256"/>
    </location>
</feature>
<dbReference type="PANTHER" id="PTHR33121">
    <property type="entry name" value="CYCLIC DI-GMP PHOSPHODIESTERASE PDEF"/>
    <property type="match status" value="1"/>
</dbReference>
<dbReference type="SUPFAM" id="SSF141868">
    <property type="entry name" value="EAL domain-like"/>
    <property type="match status" value="1"/>
</dbReference>
<dbReference type="SMART" id="SM00052">
    <property type="entry name" value="EAL"/>
    <property type="match status" value="1"/>
</dbReference>
<dbReference type="EMBL" id="JBHRWW010000013">
    <property type="protein sequence ID" value="MFC3689857.1"/>
    <property type="molecule type" value="Genomic_DNA"/>
</dbReference>
<evidence type="ECO:0000259" key="1">
    <source>
        <dbReference type="PROSITE" id="PS50883"/>
    </source>
</evidence>
<dbReference type="RefSeq" id="WP_340291110.1">
    <property type="nucleotide sequence ID" value="NZ_JBBEOI010000030.1"/>
</dbReference>
<evidence type="ECO:0000313" key="3">
    <source>
        <dbReference type="Proteomes" id="UP001595685"/>
    </source>
</evidence>